<dbReference type="Proteomes" id="UP000275356">
    <property type="component" value="Unassembled WGS sequence"/>
</dbReference>
<keyword evidence="2" id="KW-0238">DNA-binding</keyword>
<evidence type="ECO:0000256" key="2">
    <source>
        <dbReference type="ARBA" id="ARBA00023125"/>
    </source>
</evidence>
<dbReference type="SMART" id="SM00342">
    <property type="entry name" value="HTH_ARAC"/>
    <property type="match status" value="1"/>
</dbReference>
<dbReference type="InterPro" id="IPR009057">
    <property type="entry name" value="Homeodomain-like_sf"/>
</dbReference>
<evidence type="ECO:0000256" key="3">
    <source>
        <dbReference type="ARBA" id="ARBA00023163"/>
    </source>
</evidence>
<keyword evidence="1" id="KW-0805">Transcription regulation</keyword>
<keyword evidence="3" id="KW-0804">Transcription</keyword>
<dbReference type="PANTHER" id="PTHR46796">
    <property type="entry name" value="HTH-TYPE TRANSCRIPTIONAL ACTIVATOR RHAS-RELATED"/>
    <property type="match status" value="1"/>
</dbReference>
<dbReference type="GO" id="GO:0043565">
    <property type="term" value="F:sequence-specific DNA binding"/>
    <property type="evidence" value="ECO:0007669"/>
    <property type="project" value="InterPro"/>
</dbReference>
<keyword evidence="6" id="KW-1185">Reference proteome</keyword>
<dbReference type="SUPFAM" id="SSF46689">
    <property type="entry name" value="Homeodomain-like"/>
    <property type="match status" value="1"/>
</dbReference>
<evidence type="ECO:0000259" key="4">
    <source>
        <dbReference type="PROSITE" id="PS01124"/>
    </source>
</evidence>
<dbReference type="GO" id="GO:0003700">
    <property type="term" value="F:DNA-binding transcription factor activity"/>
    <property type="evidence" value="ECO:0007669"/>
    <property type="project" value="InterPro"/>
</dbReference>
<proteinExistence type="predicted"/>
<accession>A0A3N2DD03</accession>
<name>A0A3N2DD03_9MICO</name>
<dbReference type="OrthoDB" id="2559672at2"/>
<dbReference type="RefSeq" id="WP_123739674.1">
    <property type="nucleotide sequence ID" value="NZ_RKHQ01000001.1"/>
</dbReference>
<gene>
    <name evidence="5" type="ORF">EDD28_2263</name>
</gene>
<dbReference type="PROSITE" id="PS00041">
    <property type="entry name" value="HTH_ARAC_FAMILY_1"/>
    <property type="match status" value="1"/>
</dbReference>
<protein>
    <submittedName>
        <fullName evidence="5">AraC family transcriptional regulator</fullName>
    </submittedName>
</protein>
<evidence type="ECO:0000313" key="5">
    <source>
        <dbReference type="EMBL" id="ROR97661.1"/>
    </source>
</evidence>
<reference evidence="5 6" key="1">
    <citation type="submission" date="2018-11" db="EMBL/GenBank/DDBJ databases">
        <title>Sequencing the genomes of 1000 actinobacteria strains.</title>
        <authorList>
            <person name="Klenk H.-P."/>
        </authorList>
    </citation>
    <scope>NUCLEOTIDE SEQUENCE [LARGE SCALE GENOMIC DNA]</scope>
    <source>
        <strain evidence="5 6">DSM 13521</strain>
    </source>
</reference>
<dbReference type="InterPro" id="IPR018060">
    <property type="entry name" value="HTH_AraC"/>
</dbReference>
<organism evidence="5 6">
    <name type="scientific">Salana multivorans</name>
    <dbReference type="NCBI Taxonomy" id="120377"/>
    <lineage>
        <taxon>Bacteria</taxon>
        <taxon>Bacillati</taxon>
        <taxon>Actinomycetota</taxon>
        <taxon>Actinomycetes</taxon>
        <taxon>Micrococcales</taxon>
        <taxon>Beutenbergiaceae</taxon>
        <taxon>Salana</taxon>
    </lineage>
</organism>
<dbReference type="Pfam" id="PF20240">
    <property type="entry name" value="DUF6597"/>
    <property type="match status" value="1"/>
</dbReference>
<dbReference type="PROSITE" id="PS01124">
    <property type="entry name" value="HTH_ARAC_FAMILY_2"/>
    <property type="match status" value="1"/>
</dbReference>
<dbReference type="AlphaFoldDB" id="A0A3N2DD03"/>
<dbReference type="Pfam" id="PF12833">
    <property type="entry name" value="HTH_18"/>
    <property type="match status" value="1"/>
</dbReference>
<dbReference type="EMBL" id="RKHQ01000001">
    <property type="protein sequence ID" value="ROR97661.1"/>
    <property type="molecule type" value="Genomic_DNA"/>
</dbReference>
<dbReference type="InterPro" id="IPR050204">
    <property type="entry name" value="AraC_XylS_family_regulators"/>
</dbReference>
<dbReference type="InterPro" id="IPR046532">
    <property type="entry name" value="DUF6597"/>
</dbReference>
<feature type="domain" description="HTH araC/xylS-type" evidence="4">
    <location>
        <begin position="171"/>
        <end position="273"/>
    </location>
</feature>
<comment type="caution">
    <text evidence="5">The sequence shown here is derived from an EMBL/GenBank/DDBJ whole genome shotgun (WGS) entry which is preliminary data.</text>
</comment>
<evidence type="ECO:0000256" key="1">
    <source>
        <dbReference type="ARBA" id="ARBA00023015"/>
    </source>
</evidence>
<dbReference type="InterPro" id="IPR018062">
    <property type="entry name" value="HTH_AraC-typ_CS"/>
</dbReference>
<evidence type="ECO:0000313" key="6">
    <source>
        <dbReference type="Proteomes" id="UP000275356"/>
    </source>
</evidence>
<sequence>MVDPVQPHDPRGILYPTRLPTFHRVPAPPGLGDLVRWFWIPEWRLAPGRTSRQSVLPFPASNLVVEPDGVTLAGPTTRVSHRDLTGAGWAVGALLRPAAVASLCPDGPRAVRDAEVAVAAPELRAAVAAVMAGGRSDEDEDAGAGAARRRAAVAAFAGWLADHVEPPGARALLANRLEDLVAADRSVTQVEQAAAGLGVSVRAVQRLAERYVGLPPLAVIRRYRLQEAAQRLRDEPGVTIADVAAELGYADQAHLSHDFRSVLGLPPSAYRGDAGRTD</sequence>
<dbReference type="Gene3D" id="1.10.10.60">
    <property type="entry name" value="Homeodomain-like"/>
    <property type="match status" value="1"/>
</dbReference>